<dbReference type="CDD" id="cd03143">
    <property type="entry name" value="A4_beta-galactosidase_middle_domain"/>
    <property type="match status" value="1"/>
</dbReference>
<dbReference type="PANTHER" id="PTHR36848">
    <property type="entry name" value="DNA-BINDING PROTEIN (PUTATIVE SECRETED PROTEIN)-RELATED"/>
    <property type="match status" value="1"/>
</dbReference>
<sequence length="1133" mass="126171">MAARPWGHAAVDLERFRRPPREYGILPFWFLNGELDPDEMRRQIGEFRDKGMPGIVLHGRYGLETPYIGDTYLDRIRLAVEECDRVGLHTWIYDEMNWPSGTADGRVLRERPELAQRYVECIALDVRGPWFAYLTGADSRYLDFERSTPLAAFAVSPAGEVVDLTPNLSFHDVIPWEVPAGNWKLLYLVEKRADYYIDALDPEATEAFLRIGYDPYAASLDGNMGGRMVGFYTDEPAMHYYLTGQSNPIVPWTRDMFRRFRERNGYSLRPRLPDLFLDVGPDSARLRYDFYRTLTDFYSEAFYRQIHEWCAARGVLFTGHLLYEEFLRNMIRVEGNLFRHYPHFDVVGVDHLYPIIGTRDAPAEHVAMKVASSAAHQLGSERLLCESFGGLFIDATMQRMKWVTDWEYVLGVNLLNPHGFHYTLEGPRKRDWPPSMFYQYPWWGDYGRFSEYVSRLSSMLTGGRHVAKLAVLWPINAMFATYLPQGATPVAARMERDFNALTDLLLRLHHDFDYVDEDDLAAAALDGGTVRLGQETHELVVLPPMTHLRLETLEVLERLVAQGGRVLGAVVLPDQAFGPDGLVDVADRVAALFGVDPRALRHDRTSTPGLEVLDQTHDGGGRTAFVRSYALARALPGRLQAAVGAPGVPESDRFVVEPDGQGTRYLYESADGVREDVTAEVAEERAAVEAALADALARLVEPDVVISNPELFALHRVKDDRDLVFVVNPTFSEQTCTVGLDGAWQPLLWDPSTGEERPIAPWTVEDGRTRFELTLPPVGSVFVMPVPEGDARVLETNVVVDDLRDGRLRGRAAGGEAYAVVEQGGARRRIAADGGELPAPVTLDGEWELVLDGPNALVVDRWHARELGPGDDPATVLGEDPSGEGWIPMRPGAWAYQLPVEPERPFPLDVLFRIPVRAEHVPDDVELLVDGYAGSDWQVLVNGRPVEAAPHRSRFDAQIGALPIAELLVPGHNVIGVRLRVTAATDGLLDLVKLTGTFAVETDAAGRHRTSAPRTRVAPASLHDQGHPFFSGCARYRRRVRLPEAFAGRRVRLEPTVVDDVVEVTVNGRSAGVRLWPPYGLDVTSLLRPGENEIELRVANTAANLFGGTPRPSGLAGPPVLVPEVDVDLELPS</sequence>
<dbReference type="InterPro" id="IPR053161">
    <property type="entry name" value="Ulvan_degrading_GH"/>
</dbReference>
<proteinExistence type="predicted"/>
<dbReference type="Gene3D" id="3.40.50.880">
    <property type="match status" value="1"/>
</dbReference>
<dbReference type="InterPro" id="IPR029062">
    <property type="entry name" value="Class_I_gatase-like"/>
</dbReference>
<dbReference type="AlphaFoldDB" id="A0A6J4TAR7"/>
<dbReference type="Pfam" id="PF17132">
    <property type="entry name" value="Glyco_hydro_106"/>
    <property type="match status" value="1"/>
</dbReference>
<dbReference type="InterPro" id="IPR008979">
    <property type="entry name" value="Galactose-bd-like_sf"/>
</dbReference>
<protein>
    <submittedName>
        <fullName evidence="1">GH106</fullName>
    </submittedName>
</protein>
<evidence type="ECO:0000313" key="1">
    <source>
        <dbReference type="EMBL" id="CAA9518343.1"/>
    </source>
</evidence>
<reference evidence="1" key="1">
    <citation type="submission" date="2020-02" db="EMBL/GenBank/DDBJ databases">
        <authorList>
            <person name="Meier V. D."/>
        </authorList>
    </citation>
    <scope>NUCLEOTIDE SEQUENCE</scope>
    <source>
        <strain evidence="1">AVDCRST_MAG79</strain>
    </source>
</reference>
<dbReference type="Gene3D" id="2.60.120.260">
    <property type="entry name" value="Galactose-binding domain-like"/>
    <property type="match status" value="1"/>
</dbReference>
<dbReference type="EMBL" id="CADCWC010000007">
    <property type="protein sequence ID" value="CAA9518343.1"/>
    <property type="molecule type" value="Genomic_DNA"/>
</dbReference>
<gene>
    <name evidence="1" type="ORF">AVDCRST_MAG79-52</name>
</gene>
<dbReference type="SUPFAM" id="SSF49785">
    <property type="entry name" value="Galactose-binding domain-like"/>
    <property type="match status" value="1"/>
</dbReference>
<dbReference type="NCBIfam" id="NF045579">
    <property type="entry name" value="rhamnoside_JR"/>
    <property type="match status" value="1"/>
</dbReference>
<accession>A0A6J4TAR7</accession>
<organism evidence="1">
    <name type="scientific">uncultured Thermoleophilia bacterium</name>
    <dbReference type="NCBI Taxonomy" id="1497501"/>
    <lineage>
        <taxon>Bacteria</taxon>
        <taxon>Bacillati</taxon>
        <taxon>Actinomycetota</taxon>
        <taxon>Thermoleophilia</taxon>
        <taxon>environmental samples</taxon>
    </lineage>
</organism>
<dbReference type="PANTHER" id="PTHR36848:SF2">
    <property type="entry name" value="SECRETED PROTEIN"/>
    <property type="match status" value="1"/>
</dbReference>
<name>A0A6J4TAR7_9ACTN</name>